<dbReference type="Proteomes" id="UP000664632">
    <property type="component" value="Unassembled WGS sequence"/>
</dbReference>
<protein>
    <submittedName>
        <fullName evidence="1">Uncharacterized protein</fullName>
    </submittedName>
</protein>
<comment type="caution">
    <text evidence="1">The sequence shown here is derived from an EMBL/GenBank/DDBJ whole genome shotgun (WGS) entry which is preliminary data.</text>
</comment>
<evidence type="ECO:0000313" key="1">
    <source>
        <dbReference type="EMBL" id="MBO0441063.1"/>
    </source>
</evidence>
<dbReference type="RefSeq" id="WP_207113088.1">
    <property type="nucleotide sequence ID" value="NZ_JAFLWD010000031.1"/>
</dbReference>
<proteinExistence type="predicted"/>
<organism evidence="1 2">
    <name type="scientific">Candidatus Enterococcus ikei</name>
    <dbReference type="NCBI Taxonomy" id="2815326"/>
    <lineage>
        <taxon>Bacteria</taxon>
        <taxon>Bacillati</taxon>
        <taxon>Bacillota</taxon>
        <taxon>Bacilli</taxon>
        <taxon>Lactobacillales</taxon>
        <taxon>Enterococcaceae</taxon>
        <taxon>Enterococcus</taxon>
    </lineage>
</organism>
<gene>
    <name evidence="1" type="ORF">JZO69_11885</name>
</gene>
<keyword evidence="2" id="KW-1185">Reference proteome</keyword>
<accession>A0ABS3H0N9</accession>
<name>A0ABS3H0N9_9ENTE</name>
<reference evidence="1 2" key="1">
    <citation type="submission" date="2021-03" db="EMBL/GenBank/DDBJ databases">
        <title>Enterococcal diversity collection.</title>
        <authorList>
            <person name="Gilmore M.S."/>
            <person name="Schwartzman J."/>
            <person name="Van Tyne D."/>
            <person name="Martin M."/>
            <person name="Earl A.M."/>
            <person name="Manson A.L."/>
            <person name="Straub T."/>
            <person name="Salamzade R."/>
            <person name="Saavedra J."/>
            <person name="Lebreton F."/>
            <person name="Prichula J."/>
            <person name="Schaufler K."/>
            <person name="Gaca A."/>
            <person name="Sgardioli B."/>
            <person name="Wagenaar J."/>
            <person name="Strong T."/>
        </authorList>
    </citation>
    <scope>NUCLEOTIDE SEQUENCE [LARGE SCALE GENOMIC DNA]</scope>
    <source>
        <strain evidence="1 2">DIV0869a</strain>
    </source>
</reference>
<sequence>MLKIETSNFVAEIPYKTLEMIQQANGEKIIFFALFKLLDKIKSELKKNSYRVVFLIKGEVYYKNIVASNILVYKSEHVEDLDASKHYILVLKKYDEDKNLKILASIKRKLKKYNCGFDEIDVRDLGIDLFGELFIIETVLVTDLGY</sequence>
<evidence type="ECO:0000313" key="2">
    <source>
        <dbReference type="Proteomes" id="UP000664632"/>
    </source>
</evidence>
<dbReference type="EMBL" id="JAFLWD010000031">
    <property type="protein sequence ID" value="MBO0441063.1"/>
    <property type="molecule type" value="Genomic_DNA"/>
</dbReference>